<dbReference type="RefSeq" id="WP_121895079.1">
    <property type="nucleotide sequence ID" value="NZ_JBNJMA010000003.1"/>
</dbReference>
<organism evidence="2 3">
    <name type="scientific">Streptomyces shenzhenensis</name>
    <dbReference type="NCBI Taxonomy" id="943815"/>
    <lineage>
        <taxon>Bacteria</taxon>
        <taxon>Bacillati</taxon>
        <taxon>Actinomycetota</taxon>
        <taxon>Actinomycetes</taxon>
        <taxon>Kitasatosporales</taxon>
        <taxon>Streptomycetaceae</taxon>
        <taxon>Streptomyces</taxon>
    </lineage>
</organism>
<feature type="compositionally biased region" description="Basic and acidic residues" evidence="1">
    <location>
        <begin position="42"/>
        <end position="62"/>
    </location>
</feature>
<evidence type="ECO:0000313" key="3">
    <source>
        <dbReference type="Proteomes" id="UP000270471"/>
    </source>
</evidence>
<evidence type="ECO:0000313" key="2">
    <source>
        <dbReference type="EMBL" id="RMB80126.1"/>
    </source>
</evidence>
<gene>
    <name evidence="2" type="ORF">CTZ28_42015</name>
</gene>
<accession>A0A3M0IE79</accession>
<sequence length="101" mass="11301">MSAYSTAFRALTSSRALRPDEAAQLLAGLRIETAEELVAAAEKELEHDSEFRRSPTDTEGEWRRKRRRYGAAMDAIGRLRSLAAAALRPNLPNQRNNRSTS</sequence>
<feature type="region of interest" description="Disordered" evidence="1">
    <location>
        <begin position="42"/>
        <end position="65"/>
    </location>
</feature>
<dbReference type="AlphaFoldDB" id="A0A3M0IE79"/>
<dbReference type="OrthoDB" id="9909205at2"/>
<dbReference type="EMBL" id="PENI01000047">
    <property type="protein sequence ID" value="RMB80126.1"/>
    <property type="molecule type" value="Genomic_DNA"/>
</dbReference>
<name>A0A3M0IE79_9ACTN</name>
<keyword evidence="3" id="KW-1185">Reference proteome</keyword>
<comment type="caution">
    <text evidence="2">The sequence shown here is derived from an EMBL/GenBank/DDBJ whole genome shotgun (WGS) entry which is preliminary data.</text>
</comment>
<protein>
    <submittedName>
        <fullName evidence="2">Uncharacterized protein</fullName>
    </submittedName>
</protein>
<proteinExistence type="predicted"/>
<dbReference type="Proteomes" id="UP000270471">
    <property type="component" value="Unassembled WGS sequence"/>
</dbReference>
<reference evidence="2 3" key="1">
    <citation type="submission" date="2017-11" db="EMBL/GenBank/DDBJ databases">
        <title>Draft genome of actinobacteria isolated from guarana (Paullinia cupana (Mart.) Ducke.</title>
        <authorList>
            <person name="Siqueira K.A."/>
            <person name="Liotti R.G."/>
            <person name="Mendes T.A.O."/>
            <person name="Soares M.A."/>
        </authorList>
    </citation>
    <scope>NUCLEOTIDE SEQUENCE [LARGE SCALE GENOMIC DNA]</scope>
    <source>
        <strain evidence="2 3">193</strain>
    </source>
</reference>
<evidence type="ECO:0000256" key="1">
    <source>
        <dbReference type="SAM" id="MobiDB-lite"/>
    </source>
</evidence>